<reference evidence="2 3" key="1">
    <citation type="submission" date="2022-11" db="EMBL/GenBank/DDBJ databases">
        <title>Spartinivicinus poritis sp. nov., isolated from scleractinian coral Porites lutea.</title>
        <authorList>
            <person name="Zhang G."/>
            <person name="Cai L."/>
            <person name="Wei Q."/>
        </authorList>
    </citation>
    <scope>NUCLEOTIDE SEQUENCE [LARGE SCALE GENOMIC DNA]</scope>
    <source>
        <strain evidence="2 3">A2-2</strain>
    </source>
</reference>
<evidence type="ECO:0000259" key="1">
    <source>
        <dbReference type="Pfam" id="PF13358"/>
    </source>
</evidence>
<keyword evidence="3" id="KW-1185">Reference proteome</keyword>
<comment type="caution">
    <text evidence="2">The sequence shown here is derived from an EMBL/GenBank/DDBJ whole genome shotgun (WGS) entry which is preliminary data.</text>
</comment>
<dbReference type="RefSeq" id="WP_274688167.1">
    <property type="nucleotide sequence ID" value="NZ_JAPMOU010000007.1"/>
</dbReference>
<dbReference type="InterPro" id="IPR036397">
    <property type="entry name" value="RNaseH_sf"/>
</dbReference>
<feature type="non-terminal residue" evidence="2">
    <location>
        <position position="1"/>
    </location>
</feature>
<dbReference type="InterPro" id="IPR047655">
    <property type="entry name" value="Transpos_IS630-like"/>
</dbReference>
<dbReference type="SUPFAM" id="SSF53098">
    <property type="entry name" value="Ribonuclease H-like"/>
    <property type="match status" value="1"/>
</dbReference>
<dbReference type="InterPro" id="IPR038717">
    <property type="entry name" value="Tc1-like_DDE_dom"/>
</dbReference>
<name>A0ABT5U614_9GAMM</name>
<sequence length="140" mass="16649">SRYNIHGAMNAETLETVALFSEDNVNADSTIDLFNYLESVYPQAKTIYVIADNARYHYSVTVQDWLKTSRIKLVFLPAYSPELNLIERLWRVFRKNVLYNRYYEKYNTFKKACENFFRNQDKYYEEIFSIMGNGLAEFAD</sequence>
<feature type="domain" description="Tc1-like transposase DDE" evidence="1">
    <location>
        <begin position="2"/>
        <end position="109"/>
    </location>
</feature>
<accession>A0ABT5U614</accession>
<dbReference type="Pfam" id="PF13358">
    <property type="entry name" value="DDE_3"/>
    <property type="match status" value="1"/>
</dbReference>
<protein>
    <submittedName>
        <fullName evidence="2">IS630 family transposase</fullName>
    </submittedName>
</protein>
<dbReference type="EMBL" id="JAPMOU010000007">
    <property type="protein sequence ID" value="MDE1461808.1"/>
    <property type="molecule type" value="Genomic_DNA"/>
</dbReference>
<dbReference type="InterPro" id="IPR012337">
    <property type="entry name" value="RNaseH-like_sf"/>
</dbReference>
<evidence type="ECO:0000313" key="3">
    <source>
        <dbReference type="Proteomes" id="UP001528823"/>
    </source>
</evidence>
<dbReference type="Proteomes" id="UP001528823">
    <property type="component" value="Unassembled WGS sequence"/>
</dbReference>
<organism evidence="2 3">
    <name type="scientific">Spartinivicinus poritis</name>
    <dbReference type="NCBI Taxonomy" id="2994640"/>
    <lineage>
        <taxon>Bacteria</taxon>
        <taxon>Pseudomonadati</taxon>
        <taxon>Pseudomonadota</taxon>
        <taxon>Gammaproteobacteria</taxon>
        <taxon>Oceanospirillales</taxon>
        <taxon>Zooshikellaceae</taxon>
        <taxon>Spartinivicinus</taxon>
    </lineage>
</organism>
<evidence type="ECO:0000313" key="2">
    <source>
        <dbReference type="EMBL" id="MDE1461808.1"/>
    </source>
</evidence>
<dbReference type="NCBIfam" id="NF033545">
    <property type="entry name" value="transpos_IS630"/>
    <property type="match status" value="1"/>
</dbReference>
<dbReference type="Gene3D" id="3.30.420.10">
    <property type="entry name" value="Ribonuclease H-like superfamily/Ribonuclease H"/>
    <property type="match status" value="1"/>
</dbReference>
<proteinExistence type="predicted"/>
<gene>
    <name evidence="2" type="ORF">ORQ98_07485</name>
</gene>